<dbReference type="Gramene" id="Kaladp1222s0005.1.v1.1">
    <property type="protein sequence ID" value="Kaladp1222s0005.1.v1.1.CDS.1"/>
    <property type="gene ID" value="Kaladp1222s0005.v1.1"/>
</dbReference>
<dbReference type="AlphaFoldDB" id="A0A7N1A847"/>
<name>A0A7N1A847_KALFE</name>
<sequence length="70" mass="8145">MDVNEQLRVKCECQGEQKACKCELGKAGSFIYDVMIQHEANMANLKFSRILLGYSWPPLLCFYHLILEFE</sequence>
<accession>A0A7N1A847</accession>
<evidence type="ECO:0000313" key="2">
    <source>
        <dbReference type="Proteomes" id="UP000594263"/>
    </source>
</evidence>
<reference evidence="1" key="1">
    <citation type="submission" date="2021-01" db="UniProtKB">
        <authorList>
            <consortium name="EnsemblPlants"/>
        </authorList>
    </citation>
    <scope>IDENTIFICATION</scope>
</reference>
<dbReference type="EnsemblPlants" id="Kaladp1222s0005.1.v1.1">
    <property type="protein sequence ID" value="Kaladp1222s0005.1.v1.1.CDS.1"/>
    <property type="gene ID" value="Kaladp1222s0005.v1.1"/>
</dbReference>
<organism evidence="1 2">
    <name type="scientific">Kalanchoe fedtschenkoi</name>
    <name type="common">Lavender scallops</name>
    <name type="synonym">South American air plant</name>
    <dbReference type="NCBI Taxonomy" id="63787"/>
    <lineage>
        <taxon>Eukaryota</taxon>
        <taxon>Viridiplantae</taxon>
        <taxon>Streptophyta</taxon>
        <taxon>Embryophyta</taxon>
        <taxon>Tracheophyta</taxon>
        <taxon>Spermatophyta</taxon>
        <taxon>Magnoliopsida</taxon>
        <taxon>eudicotyledons</taxon>
        <taxon>Gunneridae</taxon>
        <taxon>Pentapetalae</taxon>
        <taxon>Saxifragales</taxon>
        <taxon>Crassulaceae</taxon>
        <taxon>Kalanchoe</taxon>
    </lineage>
</organism>
<proteinExistence type="predicted"/>
<keyword evidence="2" id="KW-1185">Reference proteome</keyword>
<evidence type="ECO:0000313" key="1">
    <source>
        <dbReference type="EnsemblPlants" id="Kaladp1222s0005.1.v1.1.CDS.1"/>
    </source>
</evidence>
<protein>
    <submittedName>
        <fullName evidence="1">Uncharacterized protein</fullName>
    </submittedName>
</protein>
<dbReference type="Proteomes" id="UP000594263">
    <property type="component" value="Unplaced"/>
</dbReference>